<sequence>MTAPAIKHAHELIDVITQTIASHQPAIAEQFKHDLLARVPEYMTLEHTQAEINRYWRLQFGVLEVSTFSVRECLLDNQPIKGWIHNFRDYVAPFIARNVKSLRGGR</sequence>
<organismHost>
    <name type="scientific">Escherichia coli</name>
    <dbReference type="NCBI Taxonomy" id="562"/>
</organismHost>
<protein>
    <submittedName>
        <fullName evidence="1">Uncharacterized protein</fullName>
    </submittedName>
</protein>
<organism evidence="1 2">
    <name type="scientific">Escherichia phage vB_EcoM_Goslar</name>
    <dbReference type="NCBI Taxonomy" id="2502409"/>
    <lineage>
        <taxon>Viruses</taxon>
        <taxon>Duplodnaviria</taxon>
        <taxon>Heunggongvirae</taxon>
        <taxon>Uroviricota</taxon>
        <taxon>Caudoviricetes</taxon>
        <taxon>Chimalliviridae</taxon>
        <taxon>Goslarvirus</taxon>
        <taxon>Goslarvirus goslar</taxon>
    </lineage>
</organism>
<proteinExistence type="predicted"/>
<keyword evidence="2" id="KW-1185">Reference proteome</keyword>
<gene>
    <name evidence="1" type="ORF">Goslar_00242</name>
</gene>
<reference evidence="1 2" key="1">
    <citation type="submission" date="2018-12" db="EMBL/GenBank/DDBJ databases">
        <title>Still something new to discover - new insights into E. coli phage diversity and taxonomy.</title>
        <authorList>
            <person name="Korf I.H.E."/>
            <person name="Adriaennsens E."/>
            <person name="Dreiseikelmann B."/>
            <person name="Kropinski A."/>
            <person name="Nimtz M."/>
            <person name="Meier-Kolthoff J.P."/>
            <person name="Rohde M."/>
            <person name="van Raaij M."/>
            <person name="Wittmann J."/>
        </authorList>
    </citation>
    <scope>NUCLEOTIDE SEQUENCE [LARGE SCALE GENOMIC DNA]</scope>
</reference>
<evidence type="ECO:0000313" key="2">
    <source>
        <dbReference type="Proteomes" id="UP000294673"/>
    </source>
</evidence>
<accession>A0A482GHB2</accession>
<evidence type="ECO:0000313" key="1">
    <source>
        <dbReference type="EMBL" id="QBO64033.1"/>
    </source>
</evidence>
<dbReference type="Proteomes" id="UP000294673">
    <property type="component" value="Segment"/>
</dbReference>
<name>A0A482GHB2_BPGOS</name>
<dbReference type="EMBL" id="MK327938">
    <property type="protein sequence ID" value="QBO64033.1"/>
    <property type="molecule type" value="Genomic_DNA"/>
</dbReference>